<dbReference type="Proteomes" id="UP001194696">
    <property type="component" value="Unassembled WGS sequence"/>
</dbReference>
<dbReference type="PANTHER" id="PTHR28094:SF1">
    <property type="entry name" value="MEIOTICALLY UP-REGULATED GENE 113 PROTEIN"/>
    <property type="match status" value="1"/>
</dbReference>
<sequence length="1289" mass="142213">MTNSTASSRCKAMAVSTGQQCTRSGKLDGYCSEKHKEQATTLWGGRQPGANPYTDSEAENDGGKDKPKKATKTTKALKAIGIKKSAAVDDDDNTVRPAPAPVAEPEEPKAAAKKTVGAKATKKAPAPRKAASAGRKKKVVESSDEFEPESDGDYAPGHTEDEDSDDFDDSDDDSDDVDELSGKMASIKIQPNKSDPSARAEEDGPLKAKIKRTKSKIFSTNAVLAPPKNKTKSSSASGRPTGGFWVPAPAPVKLPESTIKALSVIKEKLLDRHDSDDAVTPTTNPHDAPDKQPSGFFKYKVRVQDYLHSHEEEDPESKRASVRRLFHNIGSLFKPKKTITDTPAPEGKKPVGGMVTTTKPSDKRKGSQDGVDSITNNINDLSVKDDDDDDEFPNQCHGFNTSGHRCKRKVKLDRPQEKGEVLMCHDHEVNDEDEVVVHIEGQGGVLLQWLDVSEWVNPNLPDYVQNKLRKAMERPTSENDKPGYIYAYQLLETRSTETHTLFKVGRTDNVYRRMSEWSDKCGSPPILLEVFPEQGALAPNNDNDLAETSKPEDDTVITGLRCRYAHRVERLIHIELKPFHDKNHTCPCKTKHMEWFMIPNQPGLNEKQQLKQAWGQVRRVIVHWMNYMERVYGPARVLDIPLLCDEIASSLNPYNLSLCTRVNRAWHQAFSPVLWANLSFVNQYTVSLFRNSPHIQTAIIQHAPHIRSIHSVFCYTFESLPVQADLFQNLTRLDSLASELHNKGIVDHTNAVRLLQFIKVNTSLKEISLTVFPLANEAVSELLGVTLAEHPGLVSASITCFTEAHLRGVMHVLRGAAKGRLESLRLTCRANYSSSSSAFSVLSTTAAVMTSDQEHKQEQQLEPLLPEGYVARYLKELHVDAELEHIYHLTILPLLRHCPNLESLLVTGLDVTRPVQMQGLCQVLEDTATRLRHLTLTRSSSTDDSNGQDEQYSASLLGACQTDRLQSLVVQNGLLIRRQSIQALLSFSRQHRFTLQKLDFENCKSGCVESRDLQLILTSCPSLTTFLSMAPLGRSTTTVSNGSSTSNGGGGSRIGGVDMRINIKDLPTGMGNKPAWVCLRLQHLSIGFSGFLSLLQSNATSSLTNYPANTDNGSSETPTEAIFSASTHATTNSKIYVDHIYSQLALLTELRTLHLGGEVEPPSIASAHGSGSGPGTATMAAAYASIFPTDLTPLQSSFDLTLRSGLGRLETLTQLEELDVQRIWHHRILGRECAWMGRSFPRLRKFKGSGSTALEAGAGANSGMKKPVFVWKMKKYCPKVEVWIGTQRV</sequence>
<feature type="region of interest" description="Disordered" evidence="1">
    <location>
        <begin position="1"/>
        <end position="251"/>
    </location>
</feature>
<dbReference type="PANTHER" id="PTHR28094">
    <property type="entry name" value="MEIOTICALLY UP-REGULATED GENE 113 PROTEIN"/>
    <property type="match status" value="1"/>
</dbReference>
<evidence type="ECO:0000313" key="4">
    <source>
        <dbReference type="Proteomes" id="UP001194696"/>
    </source>
</evidence>
<name>A0ABQ7K6H3_9FUNG</name>
<evidence type="ECO:0000313" key="3">
    <source>
        <dbReference type="EMBL" id="KAG0291688.1"/>
    </source>
</evidence>
<gene>
    <name evidence="3" type="ORF">BGZ96_004940</name>
</gene>
<evidence type="ECO:0000259" key="2">
    <source>
        <dbReference type="Pfam" id="PF10544"/>
    </source>
</evidence>
<dbReference type="Gene3D" id="3.80.10.10">
    <property type="entry name" value="Ribonuclease Inhibitor"/>
    <property type="match status" value="1"/>
</dbReference>
<proteinExistence type="predicted"/>
<feature type="compositionally biased region" description="Low complexity" evidence="1">
    <location>
        <begin position="73"/>
        <end position="84"/>
    </location>
</feature>
<protein>
    <recommendedName>
        <fullName evidence="2">Bacteriophage T5 Orf172 DNA-binding domain-containing protein</fullName>
    </recommendedName>
</protein>
<dbReference type="InterPro" id="IPR032675">
    <property type="entry name" value="LRR_dom_sf"/>
</dbReference>
<keyword evidence="4" id="KW-1185">Reference proteome</keyword>
<feature type="region of interest" description="Disordered" evidence="1">
    <location>
        <begin position="273"/>
        <end position="295"/>
    </location>
</feature>
<dbReference type="SUPFAM" id="SSF52047">
    <property type="entry name" value="RNI-like"/>
    <property type="match status" value="1"/>
</dbReference>
<feature type="region of interest" description="Disordered" evidence="1">
    <location>
        <begin position="336"/>
        <end position="388"/>
    </location>
</feature>
<feature type="compositionally biased region" description="Acidic residues" evidence="1">
    <location>
        <begin position="142"/>
        <end position="152"/>
    </location>
</feature>
<comment type="caution">
    <text evidence="3">The sequence shown here is derived from an EMBL/GenBank/DDBJ whole genome shotgun (WGS) entry which is preliminary data.</text>
</comment>
<dbReference type="InterPro" id="IPR053006">
    <property type="entry name" value="Meiosis_regulatory"/>
</dbReference>
<accession>A0ABQ7K6H3</accession>
<dbReference type="Pfam" id="PF10544">
    <property type="entry name" value="T5orf172"/>
    <property type="match status" value="1"/>
</dbReference>
<feature type="compositionally biased region" description="Basic and acidic residues" evidence="1">
    <location>
        <begin position="196"/>
        <end position="206"/>
    </location>
</feature>
<evidence type="ECO:0000256" key="1">
    <source>
        <dbReference type="SAM" id="MobiDB-lite"/>
    </source>
</evidence>
<dbReference type="InterPro" id="IPR018306">
    <property type="entry name" value="Phage_T5_Orf172_DNA-bd"/>
</dbReference>
<feature type="compositionally biased region" description="Acidic residues" evidence="1">
    <location>
        <begin position="160"/>
        <end position="179"/>
    </location>
</feature>
<dbReference type="EMBL" id="JAAAIM010000229">
    <property type="protein sequence ID" value="KAG0291688.1"/>
    <property type="molecule type" value="Genomic_DNA"/>
</dbReference>
<organism evidence="3 4">
    <name type="scientific">Linnemannia gamsii</name>
    <dbReference type="NCBI Taxonomy" id="64522"/>
    <lineage>
        <taxon>Eukaryota</taxon>
        <taxon>Fungi</taxon>
        <taxon>Fungi incertae sedis</taxon>
        <taxon>Mucoromycota</taxon>
        <taxon>Mortierellomycotina</taxon>
        <taxon>Mortierellomycetes</taxon>
        <taxon>Mortierellales</taxon>
        <taxon>Mortierellaceae</taxon>
        <taxon>Linnemannia</taxon>
    </lineage>
</organism>
<feature type="domain" description="Bacteriophage T5 Orf172 DNA-binding" evidence="2">
    <location>
        <begin position="483"/>
        <end position="600"/>
    </location>
</feature>
<reference evidence="3 4" key="1">
    <citation type="journal article" date="2020" name="Fungal Divers.">
        <title>Resolving the Mortierellaceae phylogeny through synthesis of multi-gene phylogenetics and phylogenomics.</title>
        <authorList>
            <person name="Vandepol N."/>
            <person name="Liber J."/>
            <person name="Desiro A."/>
            <person name="Na H."/>
            <person name="Kennedy M."/>
            <person name="Barry K."/>
            <person name="Grigoriev I.V."/>
            <person name="Miller A.N."/>
            <person name="O'Donnell K."/>
            <person name="Stajich J.E."/>
            <person name="Bonito G."/>
        </authorList>
    </citation>
    <scope>NUCLEOTIDE SEQUENCE [LARGE SCALE GENOMIC DNA]</scope>
    <source>
        <strain evidence="3 4">AD045</strain>
    </source>
</reference>